<comment type="caution">
    <text evidence="1">The sequence shown here is derived from an EMBL/GenBank/DDBJ whole genome shotgun (WGS) entry which is preliminary data.</text>
</comment>
<dbReference type="EMBL" id="MNAD01001097">
    <property type="protein sequence ID" value="OJT07969.1"/>
    <property type="molecule type" value="Genomic_DNA"/>
</dbReference>
<reference evidence="1 2" key="1">
    <citation type="submission" date="2016-10" db="EMBL/GenBank/DDBJ databases">
        <title>Genome sequence of the basidiomycete white-rot fungus Trametes pubescens.</title>
        <authorList>
            <person name="Makela M.R."/>
            <person name="Granchi Z."/>
            <person name="Peng M."/>
            <person name="De Vries R.P."/>
            <person name="Grigoriev I."/>
            <person name="Riley R."/>
            <person name="Hilden K."/>
        </authorList>
    </citation>
    <scope>NUCLEOTIDE SEQUENCE [LARGE SCALE GENOMIC DNA]</scope>
    <source>
        <strain evidence="1 2">FBCC735</strain>
    </source>
</reference>
<dbReference type="OMA" id="MLMPISQ"/>
<dbReference type="AlphaFoldDB" id="A0A1M2VK40"/>
<dbReference type="OrthoDB" id="2739823at2759"/>
<sequence length="514" mass="56962">MLMPISQTCGQLRTIALDSPSLWTSVGDWPRRLSQLFLQRSQGLPLKTFLPNPTLYVHDLGPTDTAKELLLRVRELDLGGLETLTPALEHLFSLPLPNLERLSVQFVEVAQPEDADESGQYLFELPLTQERLPRLRRLYLGACDLASYDTVLSSLTHLALHVINVPLVHAMIAAILPECHSLQSLHIEEVEDQDDLFELLGGYRHLPTVSVVPSCGGLRRVSLLSMYNRLAFFILSLVLADQPQLAVQLHKIYPDSSRSITMHHHRLLKNPSQVVIGRYPQPAERVPGGPYVWGMTASGSEQRTLRMVGETLDEVAGMLREGGAATLAGVRELWLTDVSPAACDEPNTLPTADVAALSTLVKSMPTLEAVTLVNQFQAPWTGAPPSLRLLPSVHEDAVSVPRPATVRISYGYGVHVLNWWFSRPHTTPAVRPLDLTGLLEELSSGAYDYIRHLVLETPPLVNINAGDVDRLRALCETVEMRVADETPTMALPAYCDEPAAWPSNEPWPYRLWLG</sequence>
<dbReference type="Gene3D" id="3.80.10.10">
    <property type="entry name" value="Ribonuclease Inhibitor"/>
    <property type="match status" value="1"/>
</dbReference>
<dbReference type="InterPro" id="IPR032675">
    <property type="entry name" value="LRR_dom_sf"/>
</dbReference>
<keyword evidence="2" id="KW-1185">Reference proteome</keyword>
<evidence type="ECO:0008006" key="3">
    <source>
        <dbReference type="Google" id="ProtNLM"/>
    </source>
</evidence>
<gene>
    <name evidence="1" type="ORF">TRAPUB_1180</name>
</gene>
<accession>A0A1M2VK40</accession>
<dbReference type="STRING" id="154538.A0A1M2VK40"/>
<evidence type="ECO:0000313" key="2">
    <source>
        <dbReference type="Proteomes" id="UP000184267"/>
    </source>
</evidence>
<dbReference type="SUPFAM" id="SSF52058">
    <property type="entry name" value="L domain-like"/>
    <property type="match status" value="1"/>
</dbReference>
<organism evidence="1 2">
    <name type="scientific">Trametes pubescens</name>
    <name type="common">White-rot fungus</name>
    <dbReference type="NCBI Taxonomy" id="154538"/>
    <lineage>
        <taxon>Eukaryota</taxon>
        <taxon>Fungi</taxon>
        <taxon>Dikarya</taxon>
        <taxon>Basidiomycota</taxon>
        <taxon>Agaricomycotina</taxon>
        <taxon>Agaricomycetes</taxon>
        <taxon>Polyporales</taxon>
        <taxon>Polyporaceae</taxon>
        <taxon>Trametes</taxon>
    </lineage>
</organism>
<evidence type="ECO:0000313" key="1">
    <source>
        <dbReference type="EMBL" id="OJT07969.1"/>
    </source>
</evidence>
<proteinExistence type="predicted"/>
<dbReference type="Proteomes" id="UP000184267">
    <property type="component" value="Unassembled WGS sequence"/>
</dbReference>
<protein>
    <recommendedName>
        <fullName evidence="3">F-box domain-containing protein</fullName>
    </recommendedName>
</protein>
<name>A0A1M2VK40_TRAPU</name>